<dbReference type="GO" id="GO:0005737">
    <property type="term" value="C:cytoplasm"/>
    <property type="evidence" value="ECO:0007669"/>
    <property type="project" value="TreeGrafter"/>
</dbReference>
<organism evidence="6 7">
    <name type="scientific">Umbelopsis ramanniana AG</name>
    <dbReference type="NCBI Taxonomy" id="1314678"/>
    <lineage>
        <taxon>Eukaryota</taxon>
        <taxon>Fungi</taxon>
        <taxon>Fungi incertae sedis</taxon>
        <taxon>Mucoromycota</taxon>
        <taxon>Mucoromycotina</taxon>
        <taxon>Umbelopsidomycetes</taxon>
        <taxon>Umbelopsidales</taxon>
        <taxon>Umbelopsidaceae</taxon>
        <taxon>Umbelopsis</taxon>
    </lineage>
</organism>
<dbReference type="Pfam" id="PF00620">
    <property type="entry name" value="RhoGAP"/>
    <property type="match status" value="1"/>
</dbReference>
<dbReference type="PROSITE" id="PS50238">
    <property type="entry name" value="RHOGAP"/>
    <property type="match status" value="1"/>
</dbReference>
<dbReference type="Proteomes" id="UP001206595">
    <property type="component" value="Unassembled WGS sequence"/>
</dbReference>
<evidence type="ECO:0000259" key="5">
    <source>
        <dbReference type="PROSITE" id="PS51741"/>
    </source>
</evidence>
<dbReference type="GO" id="GO:0005096">
    <property type="term" value="F:GTPase activator activity"/>
    <property type="evidence" value="ECO:0007669"/>
    <property type="project" value="UniProtKB-KW"/>
</dbReference>
<protein>
    <recommendedName>
        <fullName evidence="8">RhoGAP-domain-containing protein</fullName>
    </recommendedName>
</protein>
<gene>
    <name evidence="6" type="ORF">K450DRAFT_258594</name>
</gene>
<dbReference type="SUPFAM" id="SSF103657">
    <property type="entry name" value="BAR/IMD domain-like"/>
    <property type="match status" value="1"/>
</dbReference>
<dbReference type="Gene3D" id="1.10.555.10">
    <property type="entry name" value="Rho GTPase activation protein"/>
    <property type="match status" value="1"/>
</dbReference>
<dbReference type="InterPro" id="IPR027267">
    <property type="entry name" value="AH/BAR_dom_sf"/>
</dbReference>
<dbReference type="RefSeq" id="XP_051441041.1">
    <property type="nucleotide sequence ID" value="XM_051591867.1"/>
</dbReference>
<reference evidence="6" key="1">
    <citation type="submission" date="2021-06" db="EMBL/GenBank/DDBJ databases">
        <authorList>
            <consortium name="DOE Joint Genome Institute"/>
            <person name="Mondo S.J."/>
            <person name="Amses K.R."/>
            <person name="Simmons D.R."/>
            <person name="Longcore J.E."/>
            <person name="Seto K."/>
            <person name="Alves G.H."/>
            <person name="Bonds A.E."/>
            <person name="Quandt C.A."/>
            <person name="Davis W.J."/>
            <person name="Chang Y."/>
            <person name="Letcher P.M."/>
            <person name="Powell M.J."/>
            <person name="Kuo A."/>
            <person name="Labutti K."/>
            <person name="Pangilinan J."/>
            <person name="Andreopoulos W."/>
            <person name="Tritt A."/>
            <person name="Riley R."/>
            <person name="Hundley H."/>
            <person name="Johnson J."/>
            <person name="Lipzen A."/>
            <person name="Barry K."/>
            <person name="Berbee M.L."/>
            <person name="Buchler N.E."/>
            <person name="Grigoriev I.V."/>
            <person name="Spatafora J.W."/>
            <person name="Stajich J.E."/>
            <person name="James T.Y."/>
        </authorList>
    </citation>
    <scope>NUCLEOTIDE SEQUENCE</scope>
    <source>
        <strain evidence="6">AG</strain>
    </source>
</reference>
<dbReference type="InterPro" id="IPR000198">
    <property type="entry name" value="RhoGAP_dom"/>
</dbReference>
<keyword evidence="2 3" id="KW-0175">Coiled coil</keyword>
<dbReference type="InterPro" id="IPR050729">
    <property type="entry name" value="Rho-GAP"/>
</dbReference>
<dbReference type="InterPro" id="IPR001060">
    <property type="entry name" value="FCH_dom"/>
</dbReference>
<evidence type="ECO:0008006" key="8">
    <source>
        <dbReference type="Google" id="ProtNLM"/>
    </source>
</evidence>
<keyword evidence="7" id="KW-1185">Reference proteome</keyword>
<feature type="domain" description="F-BAR" evidence="5">
    <location>
        <begin position="78"/>
        <end position="351"/>
    </location>
</feature>
<dbReference type="SMART" id="SM00324">
    <property type="entry name" value="RhoGAP"/>
    <property type="match status" value="1"/>
</dbReference>
<sequence length="599" mass="68371">MDQILSVVQTLACDWVALIDVPFMDKCRLRTVNWTFGRAFLPFMMNDDYTKKSGEMMVDEPLEALPVYGAEKDAQHTLELIGRLSDLDSGLHCLLDKVKQDMQSTKDAMMFLKKRAALEEEYGKQMTKLAQSMAESFEKAHPRAGSYGDAWTSILKVHEKIGEQHVKFSTDITEVADDLQLLFKDTEKSRKQAKEQGLRHERLVSDADLALEKAKQKYELHSEQWEQSILLKNNEPSQMTKKALFKSNKTQAQLDRTEEEARAKAAASDQTYRQQLNITNATRAEYFKTHLPNSLTNLKSIGDECNVALRYQLARYAYIYEQALTADGYALDNDDGLGLRSLTEKIDKDSDLEDYIKQYGGRTSRTQKNEIPYKEYSMSKTAKSVLNPNPVFGVDLAILMERDREEVPVILRKCAEAVETYGLNTVGIYRVSGTNTQIQKLKSAFDRDCRNVNLNAEENVSDINNITSVLKLWFRELPDPLFPRAAYQHFLNAAKIDDERMRVLGLHSIINDLPDANYATLKFMMNHLDRVQQSQRHNKMGISNLATIFGLTLMGNDTPSVAPVNIQAESLKLAETQWQVRVVQTILENYRVIFEPDDE</sequence>
<dbReference type="Gene3D" id="1.20.1270.60">
    <property type="entry name" value="Arfaptin homology (AH) domain/BAR domain"/>
    <property type="match status" value="1"/>
</dbReference>
<dbReference type="SUPFAM" id="SSF48350">
    <property type="entry name" value="GTPase activation domain, GAP"/>
    <property type="match status" value="1"/>
</dbReference>
<dbReference type="InterPro" id="IPR008936">
    <property type="entry name" value="Rho_GTPase_activation_prot"/>
</dbReference>
<evidence type="ECO:0000256" key="3">
    <source>
        <dbReference type="SAM" id="Coils"/>
    </source>
</evidence>
<dbReference type="AlphaFoldDB" id="A0AAD5E3A4"/>
<keyword evidence="1" id="KW-0343">GTPase activation</keyword>
<dbReference type="Pfam" id="PF00611">
    <property type="entry name" value="FCH"/>
    <property type="match status" value="1"/>
</dbReference>
<evidence type="ECO:0000259" key="4">
    <source>
        <dbReference type="PROSITE" id="PS50238"/>
    </source>
</evidence>
<dbReference type="SMART" id="SM00055">
    <property type="entry name" value="FCH"/>
    <property type="match status" value="1"/>
</dbReference>
<name>A0AAD5E3A4_UMBRA</name>
<dbReference type="GO" id="GO:0007165">
    <property type="term" value="P:signal transduction"/>
    <property type="evidence" value="ECO:0007669"/>
    <property type="project" value="InterPro"/>
</dbReference>
<accession>A0AAD5E3A4</accession>
<evidence type="ECO:0000256" key="1">
    <source>
        <dbReference type="ARBA" id="ARBA00022468"/>
    </source>
</evidence>
<comment type="caution">
    <text evidence="6">The sequence shown here is derived from an EMBL/GenBank/DDBJ whole genome shotgun (WGS) entry which is preliminary data.</text>
</comment>
<dbReference type="PANTHER" id="PTHR23176">
    <property type="entry name" value="RHO/RAC/CDC GTPASE-ACTIVATING PROTEIN"/>
    <property type="match status" value="1"/>
</dbReference>
<evidence type="ECO:0000313" key="6">
    <source>
        <dbReference type="EMBL" id="KAI8576037.1"/>
    </source>
</evidence>
<proteinExistence type="predicted"/>
<dbReference type="InterPro" id="IPR031160">
    <property type="entry name" value="F_BAR_dom"/>
</dbReference>
<dbReference type="EMBL" id="MU620963">
    <property type="protein sequence ID" value="KAI8576037.1"/>
    <property type="molecule type" value="Genomic_DNA"/>
</dbReference>
<dbReference type="PANTHER" id="PTHR23176:SF134">
    <property type="entry name" value="RHO-TYPE GTPASE-ACTIVATING PROTEIN"/>
    <property type="match status" value="1"/>
</dbReference>
<evidence type="ECO:0000313" key="7">
    <source>
        <dbReference type="Proteomes" id="UP001206595"/>
    </source>
</evidence>
<dbReference type="PROSITE" id="PS51741">
    <property type="entry name" value="F_BAR"/>
    <property type="match status" value="1"/>
</dbReference>
<dbReference type="GeneID" id="75917210"/>
<evidence type="ECO:0000256" key="2">
    <source>
        <dbReference type="PROSITE-ProRule" id="PRU01077"/>
    </source>
</evidence>
<reference evidence="6" key="2">
    <citation type="journal article" date="2022" name="Proc. Natl. Acad. Sci. U.S.A.">
        <title>Diploid-dominant life cycles characterize the early evolution of Fungi.</title>
        <authorList>
            <person name="Amses K.R."/>
            <person name="Simmons D.R."/>
            <person name="Longcore J.E."/>
            <person name="Mondo S.J."/>
            <person name="Seto K."/>
            <person name="Jeronimo G.H."/>
            <person name="Bonds A.E."/>
            <person name="Quandt C.A."/>
            <person name="Davis W.J."/>
            <person name="Chang Y."/>
            <person name="Federici B.A."/>
            <person name="Kuo A."/>
            <person name="LaButti K."/>
            <person name="Pangilinan J."/>
            <person name="Andreopoulos W."/>
            <person name="Tritt A."/>
            <person name="Riley R."/>
            <person name="Hundley H."/>
            <person name="Johnson J."/>
            <person name="Lipzen A."/>
            <person name="Barry K."/>
            <person name="Lang B.F."/>
            <person name="Cuomo C.A."/>
            <person name="Buchler N.E."/>
            <person name="Grigoriev I.V."/>
            <person name="Spatafora J.W."/>
            <person name="Stajich J.E."/>
            <person name="James T.Y."/>
        </authorList>
    </citation>
    <scope>NUCLEOTIDE SEQUENCE</scope>
    <source>
        <strain evidence="6">AG</strain>
    </source>
</reference>
<feature type="domain" description="Rho-GAP" evidence="4">
    <location>
        <begin position="394"/>
        <end position="594"/>
    </location>
</feature>
<feature type="coiled-coil region" evidence="3">
    <location>
        <begin position="176"/>
        <end position="224"/>
    </location>
</feature>